<evidence type="ECO:0000313" key="1">
    <source>
        <dbReference type="EMBL" id="RRJ54706.1"/>
    </source>
</evidence>
<evidence type="ECO:0000313" key="2">
    <source>
        <dbReference type="Proteomes" id="UP000267017"/>
    </source>
</evidence>
<reference evidence="1 2" key="1">
    <citation type="submission" date="2018-11" db="EMBL/GenBank/DDBJ databases">
        <title>Genome sequencing of Paenibacillus sp. KCOM 3021 (= ChDC PVNT-B20).</title>
        <authorList>
            <person name="Kook J.-K."/>
            <person name="Park S.-N."/>
            <person name="Lim Y.K."/>
        </authorList>
    </citation>
    <scope>NUCLEOTIDE SEQUENCE [LARGE SCALE GENOMIC DNA]</scope>
    <source>
        <strain evidence="1 2">KCOM 3021</strain>
    </source>
</reference>
<dbReference type="EMBL" id="RRCN01000002">
    <property type="protein sequence ID" value="RRJ54706.1"/>
    <property type="molecule type" value="Genomic_DNA"/>
</dbReference>
<protein>
    <submittedName>
        <fullName evidence="1">Uncharacterized protein</fullName>
    </submittedName>
</protein>
<gene>
    <name evidence="1" type="ORF">EHV15_34480</name>
</gene>
<name>A0A3P3T9K2_9BACL</name>
<accession>A0A3P3T9K2</accession>
<dbReference type="RefSeq" id="WP_128635793.1">
    <property type="nucleotide sequence ID" value="NZ_RRCN01000002.1"/>
</dbReference>
<dbReference type="Proteomes" id="UP000267017">
    <property type="component" value="Unassembled WGS sequence"/>
</dbReference>
<sequence>MNKAKLIGIEPRHLSAMAWNRDSRRNVLGVIKRENLEAFVEEFTKACEAAGLSCSPFIKDIGYVRANRLEIFNDRLQKDIDSLSKKTVGVLGLFFNEATTYQPDGTKLPDLGYLELHIYYTIKRKSLTRFRKFLLDHIVEVEEPLNQGTKS</sequence>
<dbReference type="AlphaFoldDB" id="A0A3P3T9K2"/>
<keyword evidence="2" id="KW-1185">Reference proteome</keyword>
<proteinExistence type="predicted"/>
<comment type="caution">
    <text evidence="1">The sequence shown here is derived from an EMBL/GenBank/DDBJ whole genome shotgun (WGS) entry which is preliminary data.</text>
</comment>
<organism evidence="1 2">
    <name type="scientific">Paenibacillus oralis</name>
    <dbReference type="NCBI Taxonomy" id="2490856"/>
    <lineage>
        <taxon>Bacteria</taxon>
        <taxon>Bacillati</taxon>
        <taxon>Bacillota</taxon>
        <taxon>Bacilli</taxon>
        <taxon>Bacillales</taxon>
        <taxon>Paenibacillaceae</taxon>
        <taxon>Paenibacillus</taxon>
    </lineage>
</organism>